<reference evidence="2" key="1">
    <citation type="submission" date="2016-10" db="EMBL/GenBank/DDBJ databases">
        <authorList>
            <person name="Varghese N."/>
            <person name="Submissions S."/>
        </authorList>
    </citation>
    <scope>NUCLEOTIDE SEQUENCE [LARGE SCALE GENOMIC DNA]</scope>
    <source>
        <strain evidence="2">IBRC-M 10655</strain>
    </source>
</reference>
<sequence length="220" mass="23238">MTQTPLSPTSRSTVRRGKKRAVADRAVLYSILDSGLVCHLSTIIDGAPVVLPTAYGRDGDTLYVHGSTGALSLRTAGAGVEVCVAVTLVDGIVYSRSVFNHSMNYRSAVVHATATAVTDPDAKCHALKLVTEHAAPGSWDYARVPNTKELAQTSVLAIDLTEAAVKVRAGGPGDDEDDIAANRVWAGVLPLHQVWGEPEPCELLPEGVAAPEHVVAREVR</sequence>
<dbReference type="RefSeq" id="WP_091370847.1">
    <property type="nucleotide sequence ID" value="NZ_FNDV01000008.1"/>
</dbReference>
<dbReference type="STRING" id="504798.SAMN05421871_10849"/>
<dbReference type="PANTHER" id="PTHR34071:SF2">
    <property type="entry name" value="FLAVIN-NUCLEOTIDE-BINDING PROTEIN"/>
    <property type="match status" value="1"/>
</dbReference>
<dbReference type="SUPFAM" id="SSF50475">
    <property type="entry name" value="FMN-binding split barrel"/>
    <property type="match status" value="1"/>
</dbReference>
<dbReference type="Gene3D" id="2.30.110.10">
    <property type="entry name" value="Electron Transport, Fmn-binding Protein, Chain A"/>
    <property type="match status" value="1"/>
</dbReference>
<evidence type="ECO:0000313" key="1">
    <source>
        <dbReference type="EMBL" id="SDO24983.1"/>
    </source>
</evidence>
<protein>
    <recommendedName>
        <fullName evidence="3">Nitroimidazol reductase NimA, pyridoxamine 5'-phosphate oxidase superfamily</fullName>
    </recommendedName>
</protein>
<dbReference type="InterPro" id="IPR024747">
    <property type="entry name" value="Pyridox_Oxase-rel"/>
</dbReference>
<evidence type="ECO:0008006" key="3">
    <source>
        <dbReference type="Google" id="ProtNLM"/>
    </source>
</evidence>
<proteinExistence type="predicted"/>
<dbReference type="PANTHER" id="PTHR34071">
    <property type="entry name" value="5-NITROIMIDAZOLE ANTIBIOTICS RESISTANCE PROTEIN, NIMA-FAMILY-RELATED PROTEIN-RELATED"/>
    <property type="match status" value="1"/>
</dbReference>
<organism evidence="1 2">
    <name type="scientific">Actinokineospora alba</name>
    <dbReference type="NCBI Taxonomy" id="504798"/>
    <lineage>
        <taxon>Bacteria</taxon>
        <taxon>Bacillati</taxon>
        <taxon>Actinomycetota</taxon>
        <taxon>Actinomycetes</taxon>
        <taxon>Pseudonocardiales</taxon>
        <taxon>Pseudonocardiaceae</taxon>
        <taxon>Actinokineospora</taxon>
    </lineage>
</organism>
<dbReference type="InterPro" id="IPR012349">
    <property type="entry name" value="Split_barrel_FMN-bd"/>
</dbReference>
<dbReference type="EMBL" id="FNJB01000002">
    <property type="protein sequence ID" value="SDO24983.1"/>
    <property type="molecule type" value="Genomic_DNA"/>
</dbReference>
<dbReference type="OrthoDB" id="116031at2"/>
<accession>A0A1H0I0Q6</accession>
<gene>
    <name evidence="1" type="ORF">SAMN05192558_102350</name>
</gene>
<keyword evidence="2" id="KW-1185">Reference proteome</keyword>
<name>A0A1H0I0Q6_9PSEU</name>
<dbReference type="Proteomes" id="UP000199651">
    <property type="component" value="Unassembled WGS sequence"/>
</dbReference>
<evidence type="ECO:0000313" key="2">
    <source>
        <dbReference type="Proteomes" id="UP000199651"/>
    </source>
</evidence>
<dbReference type="Pfam" id="PF12900">
    <property type="entry name" value="Pyridox_ox_2"/>
    <property type="match status" value="1"/>
</dbReference>
<dbReference type="AlphaFoldDB" id="A0A1H0I0Q6"/>